<feature type="domain" description="Amino acid transporter transmembrane" evidence="7">
    <location>
        <begin position="35"/>
        <end position="77"/>
    </location>
</feature>
<keyword evidence="2 6" id="KW-0812">Transmembrane</keyword>
<dbReference type="GO" id="GO:0006865">
    <property type="term" value="P:amino acid transport"/>
    <property type="evidence" value="ECO:0007669"/>
    <property type="project" value="UniProtKB-KW"/>
</dbReference>
<evidence type="ECO:0000256" key="3">
    <source>
        <dbReference type="ARBA" id="ARBA00022970"/>
    </source>
</evidence>
<accession>A0AAE1R833</accession>
<comment type="caution">
    <text evidence="8">The sequence shown here is derived from an EMBL/GenBank/DDBJ whole genome shotgun (WGS) entry which is preliminary data.</text>
</comment>
<evidence type="ECO:0000256" key="6">
    <source>
        <dbReference type="SAM" id="Phobius"/>
    </source>
</evidence>
<keyword evidence="3" id="KW-0813">Transport</keyword>
<gene>
    <name evidence="8" type="ORF">RND71_033663</name>
</gene>
<keyword evidence="5 6" id="KW-0472">Membrane</keyword>
<keyword evidence="3" id="KW-0029">Amino-acid transport</keyword>
<feature type="transmembrane region" description="Helical" evidence="6">
    <location>
        <begin position="35"/>
        <end position="60"/>
    </location>
</feature>
<evidence type="ECO:0000259" key="7">
    <source>
        <dbReference type="Pfam" id="PF01490"/>
    </source>
</evidence>
<evidence type="ECO:0000256" key="5">
    <source>
        <dbReference type="ARBA" id="ARBA00023136"/>
    </source>
</evidence>
<proteinExistence type="predicted"/>
<dbReference type="Proteomes" id="UP001291623">
    <property type="component" value="Unassembled WGS sequence"/>
</dbReference>
<dbReference type="AlphaFoldDB" id="A0AAE1R833"/>
<reference evidence="8" key="1">
    <citation type="submission" date="2023-12" db="EMBL/GenBank/DDBJ databases">
        <title>Genome assembly of Anisodus tanguticus.</title>
        <authorList>
            <person name="Wang Y.-J."/>
        </authorList>
    </citation>
    <scope>NUCLEOTIDE SEQUENCE</scope>
    <source>
        <strain evidence="8">KB-2021</strain>
        <tissue evidence="8">Leaf</tissue>
    </source>
</reference>
<keyword evidence="9" id="KW-1185">Reference proteome</keyword>
<feature type="transmembrane region" description="Helical" evidence="6">
    <location>
        <begin position="72"/>
        <end position="91"/>
    </location>
</feature>
<protein>
    <recommendedName>
        <fullName evidence="7">Amino acid transporter transmembrane domain-containing protein</fullName>
    </recommendedName>
</protein>
<dbReference type="InterPro" id="IPR013057">
    <property type="entry name" value="AA_transpt_TM"/>
</dbReference>
<name>A0AAE1R833_9SOLA</name>
<dbReference type="GO" id="GO:0016020">
    <property type="term" value="C:membrane"/>
    <property type="evidence" value="ECO:0007669"/>
    <property type="project" value="UniProtKB-SubCell"/>
</dbReference>
<organism evidence="8 9">
    <name type="scientific">Anisodus tanguticus</name>
    <dbReference type="NCBI Taxonomy" id="243964"/>
    <lineage>
        <taxon>Eukaryota</taxon>
        <taxon>Viridiplantae</taxon>
        <taxon>Streptophyta</taxon>
        <taxon>Embryophyta</taxon>
        <taxon>Tracheophyta</taxon>
        <taxon>Spermatophyta</taxon>
        <taxon>Magnoliopsida</taxon>
        <taxon>eudicotyledons</taxon>
        <taxon>Gunneridae</taxon>
        <taxon>Pentapetalae</taxon>
        <taxon>asterids</taxon>
        <taxon>lamiids</taxon>
        <taxon>Solanales</taxon>
        <taxon>Solanaceae</taxon>
        <taxon>Solanoideae</taxon>
        <taxon>Hyoscyameae</taxon>
        <taxon>Anisodus</taxon>
    </lineage>
</organism>
<evidence type="ECO:0000313" key="9">
    <source>
        <dbReference type="Proteomes" id="UP001291623"/>
    </source>
</evidence>
<evidence type="ECO:0000313" key="8">
    <source>
        <dbReference type="EMBL" id="KAK4347324.1"/>
    </source>
</evidence>
<evidence type="ECO:0000256" key="4">
    <source>
        <dbReference type="ARBA" id="ARBA00022989"/>
    </source>
</evidence>
<sequence>MAPEFQKNTMYVSTELESGDVQENFDDDGREKRTWTLLTASAHIITVVIGSGVLSLTWAIAQLGWVAGPTVLFAFFFHHIFHFYTSCRLLPFSGPRFRREKLYLHGRRPLSLRRREGDAVWNCTIC</sequence>
<comment type="subcellular location">
    <subcellularLocation>
        <location evidence="1">Membrane</location>
    </subcellularLocation>
</comment>
<dbReference type="EMBL" id="JAVYJV010000018">
    <property type="protein sequence ID" value="KAK4347324.1"/>
    <property type="molecule type" value="Genomic_DNA"/>
</dbReference>
<evidence type="ECO:0000256" key="2">
    <source>
        <dbReference type="ARBA" id="ARBA00022692"/>
    </source>
</evidence>
<evidence type="ECO:0000256" key="1">
    <source>
        <dbReference type="ARBA" id="ARBA00004370"/>
    </source>
</evidence>
<dbReference type="Pfam" id="PF01490">
    <property type="entry name" value="Aa_trans"/>
    <property type="match status" value="1"/>
</dbReference>
<keyword evidence="4 6" id="KW-1133">Transmembrane helix</keyword>